<evidence type="ECO:0000256" key="7">
    <source>
        <dbReference type="ARBA" id="ARBA00023033"/>
    </source>
</evidence>
<dbReference type="GO" id="GO:0006707">
    <property type="term" value="P:cholesterol catabolic process"/>
    <property type="evidence" value="ECO:0007669"/>
    <property type="project" value="TreeGrafter"/>
</dbReference>
<dbReference type="OrthoDB" id="5241086at2"/>
<sequence length="414" mass="45117">MTCTAAVGDALSIGGVDLADPTTYQAGMPYQAFQTLRHRAPIAWHPQKNGPGFLALTAYDDVLVVSRDSATWSSQSTGVNLDVPQPDESYWLGMLMLTMDPPRHTALRGLIRRGFTPRQVGELTSHMAEMARQIVDDVVERGECDFANDVAGALPSFVISELLGIPLADGRRLYELTEILNAGVIGDPQIEQAKLQMFEYSTALAARKRAVPEDDIATTLLHASVDGRRLTELEFNLFFMLLINAGGDTTRNLIAAGTLALIEHPAEQARLRADPALLPTAIEEMLRYVSPVTAFVRTATKDTALRGIAVPRGTRVAMFYPSANRDESHFLDPDRFDIGRSPNLHLAFGGGGTHFCLGASLARAEATAIFPEVLARMKDLELDGPVTRAPSTVINGIHSMPVRFTPAHRHPRMP</sequence>
<keyword evidence="6" id="KW-0408">Iron</keyword>
<dbReference type="PANTHER" id="PTHR46696:SF4">
    <property type="entry name" value="BIOTIN BIOSYNTHESIS CYTOCHROME P450"/>
    <property type="match status" value="1"/>
</dbReference>
<dbReference type="FunFam" id="1.10.630.10:FF:000018">
    <property type="entry name" value="Cytochrome P450 monooxygenase"/>
    <property type="match status" value="1"/>
</dbReference>
<evidence type="ECO:0000313" key="9">
    <source>
        <dbReference type="Proteomes" id="UP000093985"/>
    </source>
</evidence>
<evidence type="ECO:0000256" key="6">
    <source>
        <dbReference type="ARBA" id="ARBA00023004"/>
    </source>
</evidence>
<dbReference type="InterPro" id="IPR002397">
    <property type="entry name" value="Cyt_P450_B"/>
</dbReference>
<dbReference type="SUPFAM" id="SSF48264">
    <property type="entry name" value="Cytochrome P450"/>
    <property type="match status" value="1"/>
</dbReference>
<evidence type="ECO:0000256" key="1">
    <source>
        <dbReference type="ARBA" id="ARBA00001971"/>
    </source>
</evidence>
<dbReference type="PRINTS" id="PR00359">
    <property type="entry name" value="BP450"/>
</dbReference>
<comment type="caution">
    <text evidence="8">The sequence shown here is derived from an EMBL/GenBank/DDBJ whole genome shotgun (WGS) entry which is preliminary data.</text>
</comment>
<evidence type="ECO:0000256" key="3">
    <source>
        <dbReference type="ARBA" id="ARBA00022617"/>
    </source>
</evidence>
<keyword evidence="5" id="KW-0560">Oxidoreductase</keyword>
<keyword evidence="3" id="KW-0349">Heme</keyword>
<dbReference type="CDD" id="cd11033">
    <property type="entry name" value="CYP142-like"/>
    <property type="match status" value="1"/>
</dbReference>
<dbReference type="GO" id="GO:0005506">
    <property type="term" value="F:iron ion binding"/>
    <property type="evidence" value="ECO:0007669"/>
    <property type="project" value="InterPro"/>
</dbReference>
<evidence type="ECO:0000313" key="8">
    <source>
        <dbReference type="EMBL" id="OBG00568.1"/>
    </source>
</evidence>
<dbReference type="AlphaFoldDB" id="A0A1A2DU70"/>
<evidence type="ECO:0000256" key="4">
    <source>
        <dbReference type="ARBA" id="ARBA00022723"/>
    </source>
</evidence>
<reference evidence="9" key="1">
    <citation type="submission" date="2016-06" db="EMBL/GenBank/DDBJ databases">
        <authorList>
            <person name="Sutton G."/>
            <person name="Brinkac L."/>
            <person name="Sanka R."/>
            <person name="Adams M."/>
            <person name="Lau E."/>
            <person name="Mehaffy C."/>
            <person name="Tameris M."/>
            <person name="Hatherill M."/>
            <person name="Hanekom W."/>
            <person name="Mahomed H."/>
            <person name="Mcshane H."/>
        </authorList>
    </citation>
    <scope>NUCLEOTIDE SEQUENCE [LARGE SCALE GENOMIC DNA]</scope>
    <source>
        <strain evidence="9">852014-51077_SCH5608930-a</strain>
    </source>
</reference>
<dbReference type="RefSeq" id="WP_064857015.1">
    <property type="nucleotide sequence ID" value="NZ_LZIM01000111.1"/>
</dbReference>
<proteinExistence type="inferred from homology"/>
<dbReference type="GO" id="GO:0008395">
    <property type="term" value="F:steroid hydroxylase activity"/>
    <property type="evidence" value="ECO:0007669"/>
    <property type="project" value="TreeGrafter"/>
</dbReference>
<name>A0A1A2DU70_MYCSD</name>
<protein>
    <submittedName>
        <fullName evidence="8">Cytochrome</fullName>
    </submittedName>
</protein>
<dbReference type="GO" id="GO:0020037">
    <property type="term" value="F:heme binding"/>
    <property type="evidence" value="ECO:0007669"/>
    <property type="project" value="InterPro"/>
</dbReference>
<accession>A0A1A2DU70</accession>
<comment type="cofactor">
    <cofactor evidence="1">
        <name>heme</name>
        <dbReference type="ChEBI" id="CHEBI:30413"/>
    </cofactor>
</comment>
<evidence type="ECO:0000256" key="2">
    <source>
        <dbReference type="ARBA" id="ARBA00010617"/>
    </source>
</evidence>
<gene>
    <name evidence="8" type="ORF">A5771_18590</name>
</gene>
<dbReference type="EMBL" id="LZIN01000098">
    <property type="protein sequence ID" value="OBG00568.1"/>
    <property type="molecule type" value="Genomic_DNA"/>
</dbReference>
<dbReference type="InterPro" id="IPR036396">
    <property type="entry name" value="Cyt_P450_sf"/>
</dbReference>
<dbReference type="Pfam" id="PF00067">
    <property type="entry name" value="p450"/>
    <property type="match status" value="1"/>
</dbReference>
<evidence type="ECO:0000256" key="5">
    <source>
        <dbReference type="ARBA" id="ARBA00023002"/>
    </source>
</evidence>
<keyword evidence="4" id="KW-0479">Metal-binding</keyword>
<dbReference type="Proteomes" id="UP000093985">
    <property type="component" value="Unassembled WGS sequence"/>
</dbReference>
<dbReference type="Gene3D" id="1.10.630.10">
    <property type="entry name" value="Cytochrome P450"/>
    <property type="match status" value="1"/>
</dbReference>
<dbReference type="PANTHER" id="PTHR46696">
    <property type="entry name" value="P450, PUTATIVE (EUROFUNG)-RELATED"/>
    <property type="match status" value="1"/>
</dbReference>
<dbReference type="GO" id="GO:0036199">
    <property type="term" value="F:cholest-4-en-3-one 26-monooxygenase activity"/>
    <property type="evidence" value="ECO:0007669"/>
    <property type="project" value="TreeGrafter"/>
</dbReference>
<comment type="similarity">
    <text evidence="2">Belongs to the cytochrome P450 family.</text>
</comment>
<organism evidence="8 9">
    <name type="scientific">Mycolicibacter sinensis (strain JDM601)</name>
    <name type="common">Mycobacterium sinense</name>
    <dbReference type="NCBI Taxonomy" id="875328"/>
    <lineage>
        <taxon>Bacteria</taxon>
        <taxon>Bacillati</taxon>
        <taxon>Actinomycetota</taxon>
        <taxon>Actinomycetes</taxon>
        <taxon>Mycobacteriales</taxon>
        <taxon>Mycobacteriaceae</taxon>
        <taxon>Mycolicibacter</taxon>
    </lineage>
</organism>
<keyword evidence="7" id="KW-0503">Monooxygenase</keyword>
<dbReference type="InterPro" id="IPR001128">
    <property type="entry name" value="Cyt_P450"/>
</dbReference>